<accession>A0A6J4K4Y8</accession>
<dbReference type="EMBL" id="CADCTQ010000418">
    <property type="protein sequence ID" value="CAA9296015.1"/>
    <property type="molecule type" value="Genomic_DNA"/>
</dbReference>
<feature type="transmembrane region" description="Helical" evidence="1">
    <location>
        <begin position="90"/>
        <end position="111"/>
    </location>
</feature>
<dbReference type="AlphaFoldDB" id="A0A6J4K4Y8"/>
<sequence length="153" mass="16409">MTKPSGIAQLFLRLALGIGFLLPVLDRLGWLGLPGTGKVNWGDWLHFVDYTHSLVPFVSRPLAGALGGLATIAEIVFGICLIVGYQLRAAALGSAILTFIFGVCMAASAGIAAPFNYPVFVFTGAGLVLAERRTFSWSIDNLLEKKARKLQMI</sequence>
<name>A0A6J4K4Y8_9SPHI</name>
<feature type="transmembrane region" description="Helical" evidence="1">
    <location>
        <begin position="62"/>
        <end position="83"/>
    </location>
</feature>
<reference evidence="2" key="1">
    <citation type="submission" date="2020-02" db="EMBL/GenBank/DDBJ databases">
        <authorList>
            <person name="Meier V. D."/>
        </authorList>
    </citation>
    <scope>NUCLEOTIDE SEQUENCE</scope>
    <source>
        <strain evidence="2">AVDCRST_MAG56</strain>
    </source>
</reference>
<organism evidence="2">
    <name type="scientific">uncultured Cytophagales bacterium</name>
    <dbReference type="NCBI Taxonomy" id="158755"/>
    <lineage>
        <taxon>Bacteria</taxon>
        <taxon>Pseudomonadati</taxon>
        <taxon>Bacteroidota</taxon>
        <taxon>Sphingobacteriia</taxon>
        <taxon>Sphingobacteriales</taxon>
        <taxon>environmental samples</taxon>
    </lineage>
</organism>
<evidence type="ECO:0000313" key="2">
    <source>
        <dbReference type="EMBL" id="CAA9296015.1"/>
    </source>
</evidence>
<protein>
    <recommendedName>
        <fullName evidence="3">DoxX family protein</fullName>
    </recommendedName>
</protein>
<keyword evidence="1" id="KW-0472">Membrane</keyword>
<evidence type="ECO:0008006" key="3">
    <source>
        <dbReference type="Google" id="ProtNLM"/>
    </source>
</evidence>
<evidence type="ECO:0000256" key="1">
    <source>
        <dbReference type="SAM" id="Phobius"/>
    </source>
</evidence>
<proteinExistence type="predicted"/>
<gene>
    <name evidence="2" type="ORF">AVDCRST_MAG56-5032</name>
</gene>
<feature type="transmembrane region" description="Helical" evidence="1">
    <location>
        <begin position="7"/>
        <end position="25"/>
    </location>
</feature>
<keyword evidence="1" id="KW-1133">Transmembrane helix</keyword>
<keyword evidence="1" id="KW-0812">Transmembrane</keyword>